<organism evidence="2 3">
    <name type="scientific">Variovorax paradoxus</name>
    <dbReference type="NCBI Taxonomy" id="34073"/>
    <lineage>
        <taxon>Bacteria</taxon>
        <taxon>Pseudomonadati</taxon>
        <taxon>Pseudomonadota</taxon>
        <taxon>Betaproteobacteria</taxon>
        <taxon>Burkholderiales</taxon>
        <taxon>Comamonadaceae</taxon>
        <taxon>Variovorax</taxon>
    </lineage>
</organism>
<dbReference type="RefSeq" id="WP_047786777.1">
    <property type="nucleotide sequence ID" value="NZ_JZWI01000035.1"/>
</dbReference>
<reference evidence="2 3" key="1">
    <citation type="submission" date="2015-03" db="EMBL/GenBank/DDBJ databases">
        <title>Genome sequence of Variovorax paradoxus TBEA6.</title>
        <authorList>
            <person name="Poehlein A."/>
            <person name="Schuldes J."/>
            <person name="Wuebbeler J.H."/>
            <person name="Hiessl S."/>
            <person name="Steinbuechel A."/>
            <person name="Daniel R."/>
        </authorList>
    </citation>
    <scope>NUCLEOTIDE SEQUENCE [LARGE SCALE GENOMIC DNA]</scope>
    <source>
        <strain evidence="2 3">TBEA6</strain>
    </source>
</reference>
<feature type="region of interest" description="Disordered" evidence="1">
    <location>
        <begin position="96"/>
        <end position="115"/>
    </location>
</feature>
<dbReference type="PATRIC" id="fig|34073.19.peg.5617"/>
<accession>A0A0H2LSQ0</accession>
<dbReference type="Proteomes" id="UP000035170">
    <property type="component" value="Unassembled WGS sequence"/>
</dbReference>
<evidence type="ECO:0000313" key="2">
    <source>
        <dbReference type="EMBL" id="KLN53323.1"/>
    </source>
</evidence>
<protein>
    <submittedName>
        <fullName evidence="2">Uncharacterized protein</fullName>
    </submittedName>
</protein>
<sequence>MRVKQIEDLPMATSAELYQLSWVIEQLMADPRRIVQARSQLHMGQLVKYWDWGTGKLREARVAAMKDRQVTLLDEQSKQRFSVLYAAVVPVDDQQAGASSSPATAAPLRPPPEIHHKQGFRVGQRVSFTDQGLKRHVAEIVRINQRTATVHCDGRSWRVAFALLQHIVDVTP</sequence>
<dbReference type="EMBL" id="JZWI01000035">
    <property type="protein sequence ID" value="KLN53323.1"/>
    <property type="molecule type" value="Genomic_DNA"/>
</dbReference>
<keyword evidence="3" id="KW-1185">Reference proteome</keyword>
<evidence type="ECO:0000256" key="1">
    <source>
        <dbReference type="SAM" id="MobiDB-lite"/>
    </source>
</evidence>
<dbReference type="AlphaFoldDB" id="A0A0H2LSQ0"/>
<comment type="caution">
    <text evidence="2">The sequence shown here is derived from an EMBL/GenBank/DDBJ whole genome shotgun (WGS) entry which is preliminary data.</text>
</comment>
<proteinExistence type="predicted"/>
<name>A0A0H2LSQ0_VARPD</name>
<gene>
    <name evidence="2" type="ORF">VPARA_54890</name>
</gene>
<evidence type="ECO:0000313" key="3">
    <source>
        <dbReference type="Proteomes" id="UP000035170"/>
    </source>
</evidence>
<feature type="compositionally biased region" description="Low complexity" evidence="1">
    <location>
        <begin position="96"/>
        <end position="107"/>
    </location>
</feature>